<dbReference type="PANTHER" id="PTHR34786">
    <property type="entry name" value="OS09G0504900 PROTEIN"/>
    <property type="match status" value="1"/>
</dbReference>
<evidence type="ECO:0000259" key="2">
    <source>
        <dbReference type="Pfam" id="PF14780"/>
    </source>
</evidence>
<gene>
    <name evidence="3" type="primary">yceH_0</name>
    <name evidence="3" type="ORF">g.75763</name>
</gene>
<organism evidence="3">
    <name type="scientific">Anthurium amnicola</name>
    <dbReference type="NCBI Taxonomy" id="1678845"/>
    <lineage>
        <taxon>Eukaryota</taxon>
        <taxon>Viridiplantae</taxon>
        <taxon>Streptophyta</taxon>
        <taxon>Embryophyta</taxon>
        <taxon>Tracheophyta</taxon>
        <taxon>Spermatophyta</taxon>
        <taxon>Magnoliopsida</taxon>
        <taxon>Liliopsida</taxon>
        <taxon>Araceae</taxon>
        <taxon>Pothoideae</taxon>
        <taxon>Potheae</taxon>
        <taxon>Anthurium</taxon>
    </lineage>
</organism>
<dbReference type="PANTHER" id="PTHR34786:SF1">
    <property type="entry name" value="OS09G0504900 PROTEIN"/>
    <property type="match status" value="1"/>
</dbReference>
<feature type="domain" description="Nucleolus and neural progenitor protein-like N-terminal" evidence="2">
    <location>
        <begin position="18"/>
        <end position="166"/>
    </location>
</feature>
<sequence length="386" mass="43636">MGPDGSVDLVEEGRLRSFFLQLRTESGILDRMIYKNKNQHRRCSYFQSLLKVRRDVRLLLSVGLEEILNSAFQVIHGKNPSQRLYLLERLKERHSGGKHNFQERLLGVTRLLSQMVEPILRAAIQISSLLARTFFMAFSLTILSLLARLRVLVQQMLVDTVSVFNRVTSVSQKRHTVKLTKNGVEAFREYYPPSWDVISLDCSWQGDKFVLLEGTQVSMRKEIDEDLGVVSLEGSDIQYETLEASIEGHEAYSGKMHKDFVIKELALPFTKRHPSSASADTGGANFTDSKDEEKTTKRRAFAESSYNVGSERTGVSSSRPQLHDPRETKKMAAFVPIKVTSETTRSRPKKMKLDDHPSSSPLHTDKAADSFFDLLTAGSMKGSLFD</sequence>
<feature type="compositionally biased region" description="Basic and acidic residues" evidence="1">
    <location>
        <begin position="351"/>
        <end position="364"/>
    </location>
</feature>
<feature type="region of interest" description="Disordered" evidence="1">
    <location>
        <begin position="272"/>
        <end position="327"/>
    </location>
</feature>
<dbReference type="Pfam" id="PF14780">
    <property type="entry name" value="NEPRO_N"/>
    <property type="match status" value="1"/>
</dbReference>
<evidence type="ECO:0000313" key="3">
    <source>
        <dbReference type="EMBL" id="JAT50969.1"/>
    </source>
</evidence>
<feature type="compositionally biased region" description="Polar residues" evidence="1">
    <location>
        <begin position="275"/>
        <end position="287"/>
    </location>
</feature>
<proteinExistence type="predicted"/>
<feature type="region of interest" description="Disordered" evidence="1">
    <location>
        <begin position="339"/>
        <end position="364"/>
    </location>
</feature>
<accession>A0A1D1Y8L4</accession>
<dbReference type="EMBL" id="GDJX01016967">
    <property type="protein sequence ID" value="JAT50969.1"/>
    <property type="molecule type" value="Transcribed_RNA"/>
</dbReference>
<reference evidence="3" key="1">
    <citation type="submission" date="2015-07" db="EMBL/GenBank/DDBJ databases">
        <title>Transcriptome Assembly of Anthurium amnicola.</title>
        <authorList>
            <person name="Suzuki J."/>
        </authorList>
    </citation>
    <scope>NUCLEOTIDE SEQUENCE</scope>
</reference>
<protein>
    <submittedName>
        <fullName evidence="3">Uncharacterized protein yceH</fullName>
    </submittedName>
</protein>
<feature type="compositionally biased region" description="Polar residues" evidence="1">
    <location>
        <begin position="304"/>
        <end position="320"/>
    </location>
</feature>
<dbReference type="AlphaFoldDB" id="A0A1D1Y8L4"/>
<name>A0A1D1Y8L4_9ARAE</name>
<evidence type="ECO:0000256" key="1">
    <source>
        <dbReference type="SAM" id="MobiDB-lite"/>
    </source>
</evidence>
<dbReference type="InterPro" id="IPR027951">
    <property type="entry name" value="Nepro_N"/>
</dbReference>